<accession>A0AA36M6H8</accession>
<dbReference type="EMBL" id="CATQJL010000223">
    <property type="protein sequence ID" value="CAJ0599778.1"/>
    <property type="molecule type" value="Genomic_DNA"/>
</dbReference>
<gene>
    <name evidence="1" type="ORF">CYNAS_LOCUS11761</name>
</gene>
<dbReference type="Proteomes" id="UP001176961">
    <property type="component" value="Unassembled WGS sequence"/>
</dbReference>
<keyword evidence="2" id="KW-1185">Reference proteome</keyword>
<evidence type="ECO:0000313" key="2">
    <source>
        <dbReference type="Proteomes" id="UP001176961"/>
    </source>
</evidence>
<comment type="caution">
    <text evidence="1">The sequence shown here is derived from an EMBL/GenBank/DDBJ whole genome shotgun (WGS) entry which is preliminary data.</text>
</comment>
<organism evidence="1 2">
    <name type="scientific">Cylicocyclus nassatus</name>
    <name type="common">Nematode worm</name>
    <dbReference type="NCBI Taxonomy" id="53992"/>
    <lineage>
        <taxon>Eukaryota</taxon>
        <taxon>Metazoa</taxon>
        <taxon>Ecdysozoa</taxon>
        <taxon>Nematoda</taxon>
        <taxon>Chromadorea</taxon>
        <taxon>Rhabditida</taxon>
        <taxon>Rhabditina</taxon>
        <taxon>Rhabditomorpha</taxon>
        <taxon>Strongyloidea</taxon>
        <taxon>Strongylidae</taxon>
        <taxon>Cylicocyclus</taxon>
    </lineage>
</organism>
<protein>
    <submittedName>
        <fullName evidence="1">Uncharacterized protein</fullName>
    </submittedName>
</protein>
<dbReference type="AlphaFoldDB" id="A0AA36M6H8"/>
<name>A0AA36M6H8_CYLNA</name>
<evidence type="ECO:0000313" key="1">
    <source>
        <dbReference type="EMBL" id="CAJ0599778.1"/>
    </source>
</evidence>
<sequence length="133" mass="15883">MLLIYANEVKTYVYIPRTTMKLFLLLIIFGMCASRELERHNIERWVRNLHHICHNGKCKRYIMGAPIHPSTKVYSSLRKCRAVCRGPVYVCEKNKYCILNYVDDGPNPEERFFSTFEECNNECPPKPWIWRKH</sequence>
<reference evidence="1" key="1">
    <citation type="submission" date="2023-07" db="EMBL/GenBank/DDBJ databases">
        <authorList>
            <consortium name="CYATHOMIX"/>
        </authorList>
    </citation>
    <scope>NUCLEOTIDE SEQUENCE</scope>
    <source>
        <strain evidence="1">N/A</strain>
    </source>
</reference>
<proteinExistence type="predicted"/>